<evidence type="ECO:0000313" key="2">
    <source>
        <dbReference type="EMBL" id="MEL3971433.1"/>
    </source>
</evidence>
<proteinExistence type="predicted"/>
<evidence type="ECO:0000313" key="3">
    <source>
        <dbReference type="Proteomes" id="UP001389717"/>
    </source>
</evidence>
<reference evidence="2 3" key="1">
    <citation type="submission" date="2024-04" db="EMBL/GenBank/DDBJ databases">
        <title>Bacillus oryzaecorticis sp. nov., a moderately halophilic bacterium isolated from rice husks.</title>
        <authorList>
            <person name="Zhu H.-S."/>
        </authorList>
    </citation>
    <scope>NUCLEOTIDE SEQUENCE [LARGE SCALE GENOMIC DNA]</scope>
    <source>
        <strain evidence="2 3">ZC255</strain>
    </source>
</reference>
<feature type="transmembrane region" description="Helical" evidence="1">
    <location>
        <begin position="29"/>
        <end position="47"/>
    </location>
</feature>
<keyword evidence="3" id="KW-1185">Reference proteome</keyword>
<gene>
    <name evidence="2" type="ORF">AAEO50_03995</name>
</gene>
<organism evidence="2 3">
    <name type="scientific">Rossellomorea oryzaecorticis</name>
    <dbReference type="NCBI Taxonomy" id="1396505"/>
    <lineage>
        <taxon>Bacteria</taxon>
        <taxon>Bacillati</taxon>
        <taxon>Bacillota</taxon>
        <taxon>Bacilli</taxon>
        <taxon>Bacillales</taxon>
        <taxon>Bacillaceae</taxon>
        <taxon>Rossellomorea</taxon>
    </lineage>
</organism>
<keyword evidence="1" id="KW-0812">Transmembrane</keyword>
<name>A0ABU9K948_9BACI</name>
<dbReference type="RefSeq" id="WP_341980685.1">
    <property type="nucleotide sequence ID" value="NZ_JBBYAF010000005.1"/>
</dbReference>
<protein>
    <submittedName>
        <fullName evidence="2">Uncharacterized protein</fullName>
    </submittedName>
</protein>
<evidence type="ECO:0000256" key="1">
    <source>
        <dbReference type="SAM" id="Phobius"/>
    </source>
</evidence>
<dbReference type="Proteomes" id="UP001389717">
    <property type="component" value="Unassembled WGS sequence"/>
</dbReference>
<comment type="caution">
    <text evidence="2">The sequence shown here is derived from an EMBL/GenBank/DDBJ whole genome shotgun (WGS) entry which is preliminary data.</text>
</comment>
<keyword evidence="1" id="KW-1133">Transmembrane helix</keyword>
<keyword evidence="1" id="KW-0472">Membrane</keyword>
<dbReference type="EMBL" id="JBBYAF010000005">
    <property type="protein sequence ID" value="MEL3971433.1"/>
    <property type="molecule type" value="Genomic_DNA"/>
</dbReference>
<accession>A0ABU9K948</accession>
<sequence length="83" mass="9432">MKRMMGKLSTVLFLLGLAAYITMLFGNDSFLLTGVILSMIGFLFALFARKSWYRRVGLFGNGLIIFTVIIMPVVITTFFWNQP</sequence>
<feature type="transmembrane region" description="Helical" evidence="1">
    <location>
        <begin position="59"/>
        <end position="80"/>
    </location>
</feature>